<dbReference type="Proteomes" id="UP000318661">
    <property type="component" value="Unassembled WGS sequence"/>
</dbReference>
<evidence type="ECO:0000313" key="2">
    <source>
        <dbReference type="Proteomes" id="UP000318661"/>
    </source>
</evidence>
<name>A0A537LLQ0_9BACT</name>
<accession>A0A537LLQ0</accession>
<gene>
    <name evidence="1" type="ORF">E6G99_03490</name>
</gene>
<comment type="caution">
    <text evidence="1">The sequence shown here is derived from an EMBL/GenBank/DDBJ whole genome shotgun (WGS) entry which is preliminary data.</text>
</comment>
<organism evidence="1 2">
    <name type="scientific">Candidatus Segetimicrobium genomatis</name>
    <dbReference type="NCBI Taxonomy" id="2569760"/>
    <lineage>
        <taxon>Bacteria</taxon>
        <taxon>Bacillati</taxon>
        <taxon>Candidatus Sysuimicrobiota</taxon>
        <taxon>Candidatus Sysuimicrobiia</taxon>
        <taxon>Candidatus Sysuimicrobiales</taxon>
        <taxon>Candidatus Segetimicrobiaceae</taxon>
        <taxon>Candidatus Segetimicrobium</taxon>
    </lineage>
</organism>
<dbReference type="EMBL" id="VBAJ01000074">
    <property type="protein sequence ID" value="TMJ08931.1"/>
    <property type="molecule type" value="Genomic_DNA"/>
</dbReference>
<protein>
    <submittedName>
        <fullName evidence="1">Uncharacterized protein</fullName>
    </submittedName>
</protein>
<evidence type="ECO:0000313" key="1">
    <source>
        <dbReference type="EMBL" id="TMJ08931.1"/>
    </source>
</evidence>
<reference evidence="1 2" key="1">
    <citation type="journal article" date="2019" name="Nat. Microbiol.">
        <title>Mediterranean grassland soil C-N compound turnover is dependent on rainfall and depth, and is mediated by genomically divergent microorganisms.</title>
        <authorList>
            <person name="Diamond S."/>
            <person name="Andeer P.F."/>
            <person name="Li Z."/>
            <person name="Crits-Christoph A."/>
            <person name="Burstein D."/>
            <person name="Anantharaman K."/>
            <person name="Lane K.R."/>
            <person name="Thomas B.C."/>
            <person name="Pan C."/>
            <person name="Northen T.R."/>
            <person name="Banfield J.F."/>
        </authorList>
    </citation>
    <scope>NUCLEOTIDE SEQUENCE [LARGE SCALE GENOMIC DNA]</scope>
    <source>
        <strain evidence="1">NP_2</strain>
    </source>
</reference>
<dbReference type="AlphaFoldDB" id="A0A537LLQ0"/>
<sequence>MGHTSHPTSESGTVNERLWDLYEQLCMVELVKLDEFVTRVKSGEFGEFPTEDMVSFLREIEANMLQNIEVKTMEHQAYAEMADQVSEDTHKMIDELIEDLRRS</sequence>
<proteinExistence type="predicted"/>